<evidence type="ECO:0000313" key="3">
    <source>
        <dbReference type="Proteomes" id="UP000324222"/>
    </source>
</evidence>
<keyword evidence="1" id="KW-0472">Membrane</keyword>
<evidence type="ECO:0000256" key="1">
    <source>
        <dbReference type="SAM" id="Phobius"/>
    </source>
</evidence>
<keyword evidence="1" id="KW-1133">Transmembrane helix</keyword>
<comment type="caution">
    <text evidence="2">The sequence shown here is derived from an EMBL/GenBank/DDBJ whole genome shotgun (WGS) entry which is preliminary data.</text>
</comment>
<protein>
    <submittedName>
        <fullName evidence="2">Uncharacterized protein</fullName>
    </submittedName>
</protein>
<name>A0A5B7GTZ4_PORTR</name>
<dbReference type="Proteomes" id="UP000324222">
    <property type="component" value="Unassembled WGS sequence"/>
</dbReference>
<proteinExistence type="predicted"/>
<keyword evidence="3" id="KW-1185">Reference proteome</keyword>
<reference evidence="2 3" key="1">
    <citation type="submission" date="2019-05" db="EMBL/GenBank/DDBJ databases">
        <title>Another draft genome of Portunus trituberculatus and its Hox gene families provides insights of decapod evolution.</title>
        <authorList>
            <person name="Jeong J.-H."/>
            <person name="Song I."/>
            <person name="Kim S."/>
            <person name="Choi T."/>
            <person name="Kim D."/>
            <person name="Ryu S."/>
            <person name="Kim W."/>
        </authorList>
    </citation>
    <scope>NUCLEOTIDE SEQUENCE [LARGE SCALE GENOMIC DNA]</scope>
    <source>
        <tissue evidence="2">Muscle</tissue>
    </source>
</reference>
<feature type="transmembrane region" description="Helical" evidence="1">
    <location>
        <begin position="6"/>
        <end position="25"/>
    </location>
</feature>
<evidence type="ECO:0000313" key="2">
    <source>
        <dbReference type="EMBL" id="MPC62302.1"/>
    </source>
</evidence>
<organism evidence="2 3">
    <name type="scientific">Portunus trituberculatus</name>
    <name type="common">Swimming crab</name>
    <name type="synonym">Neptunus trituberculatus</name>
    <dbReference type="NCBI Taxonomy" id="210409"/>
    <lineage>
        <taxon>Eukaryota</taxon>
        <taxon>Metazoa</taxon>
        <taxon>Ecdysozoa</taxon>
        <taxon>Arthropoda</taxon>
        <taxon>Crustacea</taxon>
        <taxon>Multicrustacea</taxon>
        <taxon>Malacostraca</taxon>
        <taxon>Eumalacostraca</taxon>
        <taxon>Eucarida</taxon>
        <taxon>Decapoda</taxon>
        <taxon>Pleocyemata</taxon>
        <taxon>Brachyura</taxon>
        <taxon>Eubrachyura</taxon>
        <taxon>Portunoidea</taxon>
        <taxon>Portunidae</taxon>
        <taxon>Portuninae</taxon>
        <taxon>Portunus</taxon>
    </lineage>
</organism>
<accession>A0A5B7GTZ4</accession>
<dbReference type="OrthoDB" id="5971912at2759"/>
<dbReference type="EMBL" id="VSRR010019509">
    <property type="protein sequence ID" value="MPC62302.1"/>
    <property type="molecule type" value="Genomic_DNA"/>
</dbReference>
<sequence length="111" mass="13227">MDDNVFQVYVATTLFATSAVALISATKKRRRYWVKLWMARKHKSVFNNLLKEMCLEDRQRFYDYHRMSWENFSELLQVVSPFIKKQDTKMRKAVSPAQRLSITLRYLATGL</sequence>
<gene>
    <name evidence="2" type="ORF">E2C01_056386</name>
</gene>
<dbReference type="AlphaFoldDB" id="A0A5B7GTZ4"/>
<keyword evidence="1" id="KW-0812">Transmembrane</keyword>